<feature type="region of interest" description="Disordered" evidence="1">
    <location>
        <begin position="1"/>
        <end position="23"/>
    </location>
</feature>
<evidence type="ECO:0000313" key="2">
    <source>
        <dbReference type="EMBL" id="OQV13134.1"/>
    </source>
</evidence>
<keyword evidence="3" id="KW-1185">Reference proteome</keyword>
<feature type="region of interest" description="Disordered" evidence="1">
    <location>
        <begin position="271"/>
        <end position="302"/>
    </location>
</feature>
<protein>
    <submittedName>
        <fullName evidence="2">Uncharacterized protein</fullName>
    </submittedName>
</protein>
<accession>A0A1W0WD43</accession>
<feature type="compositionally biased region" description="Low complexity" evidence="1">
    <location>
        <begin position="689"/>
        <end position="719"/>
    </location>
</feature>
<dbReference type="AlphaFoldDB" id="A0A1W0WD43"/>
<feature type="compositionally biased region" description="Polar residues" evidence="1">
    <location>
        <begin position="546"/>
        <end position="585"/>
    </location>
</feature>
<feature type="compositionally biased region" description="Basic and acidic residues" evidence="1">
    <location>
        <begin position="145"/>
        <end position="166"/>
    </location>
</feature>
<name>A0A1W0WD43_HYPEX</name>
<sequence length="798" mass="85647">MGLRIPEMGPRIPEMGPRIPEMGPRIPSLDYLAFVAISEMERPNTRGAHRKSGTSVEVFPTTSLKSRKKSSLSRPAPVSDLNFKKPERVSRLPSAAQPGSLMVKRKKTEVLKGIERPPPRITRSISSRRTVKTLKSPHLNKRNVKRSDAASEAKKSVLSSKNDRSRSLSGSGPGNEVDDGAAAVPVIRKSPRLPRPNQKFLSTQSPLSFNAAMRMAKKASRQLQSEISPLDLITAIETLNIDVEPSAVGIITEFASSGIINPAASLKTLITDSGPTTPSRRKKSSTGTLLTPRRSARKSGFSTASTAVFAAEASTSHFQTPPRNAMVTPTIRPEPLLEGPSVKDAPTPPLISFAMTPSRTARKSRPSQSMKSSEKVAPVVKQPKPKKITAEPQSVPSAEAETVVESSDVTKVGNDMRESSMTSCGTADSDLDLVLLPAPKLSTSSKKRKFDERGSLADWFSATELVSVKDELASGSQYSMTPSQKGRSRKLTFLDSIEEDEVVILPMMKLTDEMQATIALERSKKSRPKSKASSSRGPVTPAPVSAVTTCGSPCQPKQLSQGPTSRPAYSTQTSDLSVTGSNSAQDDLPRDIGSDRGSLAASSGRSPAGACSLFTISPCQSDVLTLDTLEVRCSPPVDFDTIVPPADAQVPLFNEIPAIFLLESGLATGIPQLETPIPSGDAIQKRQKSSQSSATSSNVRVSSASSSSSKSAVQSPMKSTKTQTINVTAIYQHNREFNRFHVKFSDGKEGAVDYDDVYRNEASRELLLEFLAMSADPKIMKQGGVRLPEKSAAKPLSQ</sequence>
<evidence type="ECO:0000256" key="1">
    <source>
        <dbReference type="SAM" id="MobiDB-lite"/>
    </source>
</evidence>
<reference evidence="3" key="1">
    <citation type="submission" date="2017-01" db="EMBL/GenBank/DDBJ databases">
        <title>Comparative genomics of anhydrobiosis in the tardigrade Hypsibius dujardini.</title>
        <authorList>
            <person name="Yoshida Y."/>
            <person name="Koutsovoulos G."/>
            <person name="Laetsch D."/>
            <person name="Stevens L."/>
            <person name="Kumar S."/>
            <person name="Horikawa D."/>
            <person name="Ishino K."/>
            <person name="Komine S."/>
            <person name="Tomita M."/>
            <person name="Blaxter M."/>
            <person name="Arakawa K."/>
        </authorList>
    </citation>
    <scope>NUCLEOTIDE SEQUENCE [LARGE SCALE GENOMIC DNA]</scope>
    <source>
        <strain evidence="3">Z151</strain>
    </source>
</reference>
<feature type="region of interest" description="Disordered" evidence="1">
    <location>
        <begin position="677"/>
        <end position="720"/>
    </location>
</feature>
<dbReference type="Proteomes" id="UP000192578">
    <property type="component" value="Unassembled WGS sequence"/>
</dbReference>
<feature type="region of interest" description="Disordered" evidence="1">
    <location>
        <begin position="351"/>
        <end position="406"/>
    </location>
</feature>
<organism evidence="2 3">
    <name type="scientific">Hypsibius exemplaris</name>
    <name type="common">Freshwater tardigrade</name>
    <dbReference type="NCBI Taxonomy" id="2072580"/>
    <lineage>
        <taxon>Eukaryota</taxon>
        <taxon>Metazoa</taxon>
        <taxon>Ecdysozoa</taxon>
        <taxon>Tardigrada</taxon>
        <taxon>Eutardigrada</taxon>
        <taxon>Parachela</taxon>
        <taxon>Hypsibioidea</taxon>
        <taxon>Hypsibiidae</taxon>
        <taxon>Hypsibius</taxon>
    </lineage>
</organism>
<feature type="region of interest" description="Disordered" evidence="1">
    <location>
        <begin position="520"/>
        <end position="602"/>
    </location>
</feature>
<proteinExistence type="predicted"/>
<evidence type="ECO:0000313" key="3">
    <source>
        <dbReference type="Proteomes" id="UP000192578"/>
    </source>
</evidence>
<comment type="caution">
    <text evidence="2">The sequence shown here is derived from an EMBL/GenBank/DDBJ whole genome shotgun (WGS) entry which is preliminary data.</text>
</comment>
<feature type="compositionally biased region" description="Basic and acidic residues" evidence="1">
    <location>
        <begin position="108"/>
        <end position="118"/>
    </location>
</feature>
<dbReference type="EMBL" id="MTYJ01000130">
    <property type="protein sequence ID" value="OQV13134.1"/>
    <property type="molecule type" value="Genomic_DNA"/>
</dbReference>
<gene>
    <name evidence="2" type="ORF">BV898_12673</name>
</gene>
<feature type="region of interest" description="Disordered" evidence="1">
    <location>
        <begin position="43"/>
        <end position="182"/>
    </location>
</feature>